<dbReference type="RefSeq" id="WP_113915123.1">
    <property type="nucleotide sequence ID" value="NZ_QNSE01000001.1"/>
</dbReference>
<feature type="binding site" evidence="4">
    <location>
        <position position="50"/>
    </location>
    <ligand>
        <name>pyruvate</name>
        <dbReference type="ChEBI" id="CHEBI:15361"/>
    </ligand>
</feature>
<proteinExistence type="inferred from homology"/>
<evidence type="ECO:0000256" key="2">
    <source>
        <dbReference type="PIRNR" id="PIRNR001365"/>
    </source>
</evidence>
<gene>
    <name evidence="5" type="ORF">DFP80_10175</name>
</gene>
<sequence length="293" mass="31021">MNKDTDLKGVIGAALTPIDSHQEIDVLALKDHCENMLSKGCEFVSVFGTTGEGASFSSQQKIAALIALSDLGMDMSRHIPGIIASSIADAASLYKTASELGCRAALIIPPFYYLPSGNEGVVNFYEAIVASAGTPDLDIVLYNFPFFSGVPFTPSLVKDVVARLGARVVGIKDSTGNLKDGLELIASFPDLSIFTGDDRILSRMVSAGGAGMIGGLPNLFPEDSVTLYKGGVDDAFESRAAKRIEAIDGNGGLISLKALLSDKYNQPSFYKPLPPLLPLSDDIRTALKLELNL</sequence>
<dbReference type="SUPFAM" id="SSF51569">
    <property type="entry name" value="Aldolase"/>
    <property type="match status" value="1"/>
</dbReference>
<dbReference type="PANTHER" id="PTHR12128:SF67">
    <property type="entry name" value="BLR3884 PROTEIN"/>
    <property type="match status" value="1"/>
</dbReference>
<dbReference type="OrthoDB" id="9782828at2"/>
<accession>A0A366JGI7</accession>
<dbReference type="PANTHER" id="PTHR12128">
    <property type="entry name" value="DIHYDRODIPICOLINATE SYNTHASE"/>
    <property type="match status" value="1"/>
</dbReference>
<comment type="similarity">
    <text evidence="2">Belongs to the DapA family.</text>
</comment>
<dbReference type="Gene3D" id="3.20.20.70">
    <property type="entry name" value="Aldolase class I"/>
    <property type="match status" value="1"/>
</dbReference>
<comment type="caution">
    <text evidence="5">The sequence shown here is derived from an EMBL/GenBank/DDBJ whole genome shotgun (WGS) entry which is preliminary data.</text>
</comment>
<feature type="active site" description="Schiff-base intermediate with substrate" evidence="3">
    <location>
        <position position="172"/>
    </location>
</feature>
<name>A0A366JGI7_9GAMM</name>
<evidence type="ECO:0000313" key="5">
    <source>
        <dbReference type="EMBL" id="RBP85580.1"/>
    </source>
</evidence>
<dbReference type="EMBL" id="QNSE01000001">
    <property type="protein sequence ID" value="RBP85580.1"/>
    <property type="molecule type" value="Genomic_DNA"/>
</dbReference>
<evidence type="ECO:0000256" key="1">
    <source>
        <dbReference type="ARBA" id="ARBA00023239"/>
    </source>
</evidence>
<reference evidence="5 6" key="1">
    <citation type="submission" date="2018-06" db="EMBL/GenBank/DDBJ databases">
        <title>Genomic Encyclopedia of Type Strains, Phase III (KMG-III): the genomes of soil and plant-associated and newly described type strains.</title>
        <authorList>
            <person name="Whitman W."/>
        </authorList>
    </citation>
    <scope>NUCLEOTIDE SEQUENCE [LARGE SCALE GENOMIC DNA]</scope>
    <source>
        <strain evidence="5 6">CECT 7377</strain>
    </source>
</reference>
<feature type="active site" description="Proton donor/acceptor" evidence="3">
    <location>
        <position position="142"/>
    </location>
</feature>
<dbReference type="AlphaFoldDB" id="A0A366JGI7"/>
<keyword evidence="1 2" id="KW-0456">Lyase</keyword>
<keyword evidence="6" id="KW-1185">Reference proteome</keyword>
<dbReference type="PIRSF" id="PIRSF001365">
    <property type="entry name" value="DHDPS"/>
    <property type="match status" value="1"/>
</dbReference>
<dbReference type="Proteomes" id="UP000252792">
    <property type="component" value="Unassembled WGS sequence"/>
</dbReference>
<organism evidence="5 6">
    <name type="scientific">Marinomonas rhizomae</name>
    <dbReference type="NCBI Taxonomy" id="491948"/>
    <lineage>
        <taxon>Bacteria</taxon>
        <taxon>Pseudomonadati</taxon>
        <taxon>Pseudomonadota</taxon>
        <taxon>Gammaproteobacteria</taxon>
        <taxon>Oceanospirillales</taxon>
        <taxon>Oceanospirillaceae</taxon>
        <taxon>Marinomonas</taxon>
    </lineage>
</organism>
<dbReference type="InterPro" id="IPR002220">
    <property type="entry name" value="DapA-like"/>
</dbReference>
<dbReference type="Pfam" id="PF00701">
    <property type="entry name" value="DHDPS"/>
    <property type="match status" value="1"/>
</dbReference>
<evidence type="ECO:0000313" key="6">
    <source>
        <dbReference type="Proteomes" id="UP000252792"/>
    </source>
</evidence>
<dbReference type="GO" id="GO:0008840">
    <property type="term" value="F:4-hydroxy-tetrahydrodipicolinate synthase activity"/>
    <property type="evidence" value="ECO:0007669"/>
    <property type="project" value="TreeGrafter"/>
</dbReference>
<feature type="binding site" evidence="4">
    <location>
        <position position="213"/>
    </location>
    <ligand>
        <name>pyruvate</name>
        <dbReference type="ChEBI" id="CHEBI:15361"/>
    </ligand>
</feature>
<dbReference type="InterPro" id="IPR013785">
    <property type="entry name" value="Aldolase_TIM"/>
</dbReference>
<protein>
    <submittedName>
        <fullName evidence="5">4-hydroxy-tetrahydrodipicolinate synthase</fullName>
    </submittedName>
</protein>
<dbReference type="PRINTS" id="PR00146">
    <property type="entry name" value="DHPICSNTHASE"/>
</dbReference>
<evidence type="ECO:0000256" key="4">
    <source>
        <dbReference type="PIRSR" id="PIRSR001365-2"/>
    </source>
</evidence>
<evidence type="ECO:0000256" key="3">
    <source>
        <dbReference type="PIRSR" id="PIRSR001365-1"/>
    </source>
</evidence>
<dbReference type="CDD" id="cd00408">
    <property type="entry name" value="DHDPS-like"/>
    <property type="match status" value="1"/>
</dbReference>
<dbReference type="SMART" id="SM01130">
    <property type="entry name" value="DHDPS"/>
    <property type="match status" value="1"/>
</dbReference>